<proteinExistence type="predicted"/>
<sequence length="74" mass="9132">MKHKIIDFLFIGFVSWIWAVFWQTPFAYFIWGMSWEQYISWLLCGIPITFIFFGKYLRNWLNWCVKVKEKLLGE</sequence>
<dbReference type="AlphaFoldDB" id="A0A6M3X5B3"/>
<feature type="transmembrane region" description="Helical" evidence="1">
    <location>
        <begin position="7"/>
        <end position="32"/>
    </location>
</feature>
<dbReference type="EMBL" id="MT143934">
    <property type="protein sequence ID" value="QJH92954.1"/>
    <property type="molecule type" value="Genomic_DNA"/>
</dbReference>
<keyword evidence="1" id="KW-0812">Transmembrane</keyword>
<accession>A0A6M3X5B3</accession>
<name>A0A6M3X5B3_9ZZZZ</name>
<evidence type="ECO:0000313" key="2">
    <source>
        <dbReference type="EMBL" id="QJH92954.1"/>
    </source>
</evidence>
<organism evidence="2">
    <name type="scientific">viral metagenome</name>
    <dbReference type="NCBI Taxonomy" id="1070528"/>
    <lineage>
        <taxon>unclassified sequences</taxon>
        <taxon>metagenomes</taxon>
        <taxon>organismal metagenomes</taxon>
    </lineage>
</organism>
<keyword evidence="1" id="KW-1133">Transmembrane helix</keyword>
<evidence type="ECO:0000256" key="1">
    <source>
        <dbReference type="SAM" id="Phobius"/>
    </source>
</evidence>
<keyword evidence="1" id="KW-0472">Membrane</keyword>
<feature type="transmembrane region" description="Helical" evidence="1">
    <location>
        <begin position="38"/>
        <end position="57"/>
    </location>
</feature>
<reference evidence="2" key="1">
    <citation type="submission" date="2020-03" db="EMBL/GenBank/DDBJ databases">
        <title>The deep terrestrial virosphere.</title>
        <authorList>
            <person name="Holmfeldt K."/>
            <person name="Nilsson E."/>
            <person name="Simone D."/>
            <person name="Lopez-Fernandez M."/>
            <person name="Wu X."/>
            <person name="de Brujin I."/>
            <person name="Lundin D."/>
            <person name="Andersson A."/>
            <person name="Bertilsson S."/>
            <person name="Dopson M."/>
        </authorList>
    </citation>
    <scope>NUCLEOTIDE SEQUENCE</scope>
    <source>
        <strain evidence="2">MM171B02404</strain>
    </source>
</reference>
<gene>
    <name evidence="2" type="ORF">MM171B02404_0002</name>
</gene>
<protein>
    <submittedName>
        <fullName evidence="2">Uncharacterized protein</fullName>
    </submittedName>
</protein>